<reference evidence="3" key="1">
    <citation type="submission" date="2025-08" db="UniProtKB">
        <authorList>
            <consortium name="RefSeq"/>
        </authorList>
    </citation>
    <scope>IDENTIFICATION</scope>
</reference>
<dbReference type="GeneID" id="128198521"/>
<dbReference type="Pfam" id="PF05380">
    <property type="entry name" value="Peptidase_A17"/>
    <property type="match status" value="1"/>
</dbReference>
<name>A0ABM3LMR8_BICAN</name>
<protein>
    <submittedName>
        <fullName evidence="3">Uncharacterized protein LOC128198521</fullName>
    </submittedName>
</protein>
<dbReference type="InterPro" id="IPR016187">
    <property type="entry name" value="CTDL_fold"/>
</dbReference>
<dbReference type="Pfam" id="PF03564">
    <property type="entry name" value="DUF1759"/>
    <property type="match status" value="1"/>
</dbReference>
<gene>
    <name evidence="3" type="primary">LOC128198521</name>
</gene>
<accession>A0ABM3LMR8</accession>
<dbReference type="RefSeq" id="XP_052740367.1">
    <property type="nucleotide sequence ID" value="XM_052884407.1"/>
</dbReference>
<evidence type="ECO:0000313" key="3">
    <source>
        <dbReference type="RefSeq" id="XP_052740367.1"/>
    </source>
</evidence>
<dbReference type="CDD" id="cd00037">
    <property type="entry name" value="CLECT"/>
    <property type="match status" value="1"/>
</dbReference>
<organism evidence="2 3">
    <name type="scientific">Bicyclus anynana</name>
    <name type="common">Squinting bush brown butterfly</name>
    <dbReference type="NCBI Taxonomy" id="110368"/>
    <lineage>
        <taxon>Eukaryota</taxon>
        <taxon>Metazoa</taxon>
        <taxon>Ecdysozoa</taxon>
        <taxon>Arthropoda</taxon>
        <taxon>Hexapoda</taxon>
        <taxon>Insecta</taxon>
        <taxon>Pterygota</taxon>
        <taxon>Neoptera</taxon>
        <taxon>Endopterygota</taxon>
        <taxon>Lepidoptera</taxon>
        <taxon>Glossata</taxon>
        <taxon>Ditrysia</taxon>
        <taxon>Papilionoidea</taxon>
        <taxon>Nymphalidae</taxon>
        <taxon>Satyrinae</taxon>
        <taxon>Satyrini</taxon>
        <taxon>Mycalesina</taxon>
        <taxon>Bicyclus</taxon>
    </lineage>
</organism>
<dbReference type="PANTHER" id="PTHR47331:SF5">
    <property type="entry name" value="RIBONUCLEASE H"/>
    <property type="match status" value="1"/>
</dbReference>
<evidence type="ECO:0000256" key="1">
    <source>
        <dbReference type="SAM" id="MobiDB-lite"/>
    </source>
</evidence>
<keyword evidence="2" id="KW-1185">Reference proteome</keyword>
<dbReference type="Proteomes" id="UP001652582">
    <property type="component" value="Chromosome 11"/>
</dbReference>
<feature type="region of interest" description="Disordered" evidence="1">
    <location>
        <begin position="1"/>
        <end position="35"/>
    </location>
</feature>
<dbReference type="SUPFAM" id="SSF56436">
    <property type="entry name" value="C-type lectin-like"/>
    <property type="match status" value="1"/>
</dbReference>
<sequence>MSFTRSKKTKEDTNDESGDLSIKEKKQETGSCASQTKCAELQARWELQQKVRERVIADEAIARTKLELSQLAGNSDHEQEDEKVDLINNCMNKAPSTANINDAKVTQGINALSKLLSQAMLHAENLETTPKKPPTYMSDLCSFDGDPINWIPFISHYRDTATFFSDIENVARIRISLKGLAKETVKSLLYTSTAPEIILKELERRFGRPTYIIKSEIAALDRLPRMSKDIKGIGAFASAVFNSVNTIKQLRRTEYLYSTDIADRIINKMSTIVRFRWQEYKYNRIEEPTLSVLSEFLNMISDQFDEPNLRLKSKLESQPANEKKVNTTYRELNHDSDNDSNYDREFEEEMRFVLAASTIEDNDICFLCNQTHDLSKCQQFTEEKVEKRWEIVKQHKLCFKCLKTSHKHIKCKRKLCGKEGCVRTHHKLLHEDIFKSEPNKVVSANHIGSSETYLKIVPVELYGPHGTETVMALLDEGSSATLLKDEVAERIGAKGAKRNLLIEGISGKPTKAELSMHIKVKIKGLFSRQFQTLQAHTIEQLDVVSQSIKQEDLEDCPHLDDIAEQLIYDEFDGIPPSLLIGQDNWHLIVTRELKAGNSTKPVASLTRLGWILHGRKSEKPKPVLFTNHIKEISEDKINNITTTHKSLESIKIIQKITANDPNQKALSILNKTSHHLSDGRFNYGLLHKTDGETKLIDNVLINKDNVLRHSKELKIELNHKNIVNIIYTDLTRNLLKSEYTKTIKPTRPRICYLQHHEIIPLWKQKPDNDSVAIISDSELQKFTTTKEVIKLRLEIDITQKNEGLKLKQRTSDIPDVIYNLESDRRHKNKIRGEQYKLEKALKLIHQTNYYSTRFNVNLQNTLQEIFKEARLLRKIQLKPLSSDAQILIQRKALAQQLWQDKTKHNDNIPVRLKKQWLTNTHHIQEPNVPRCIDLRNAGELNSYVDVSKINYTATNNWKTTYNGLVNIKLIVATSPSRNFNYNNRWFIGSNSIKYEPNDWPVASEHTSKESTPIAHLISSATPQYTRRFSSWDWVGSQSSLCFRSSTENLDEIAEAEKKDMNQARQTLTEAGYDKFSVGELNNSTREFCGSIHRSGLLNELHCDVIHAFICEKHPSSLLCYEEISEK</sequence>
<dbReference type="InterPro" id="IPR008042">
    <property type="entry name" value="Retrotrans_Pao"/>
</dbReference>
<evidence type="ECO:0000313" key="2">
    <source>
        <dbReference type="Proteomes" id="UP001652582"/>
    </source>
</evidence>
<proteinExistence type="predicted"/>
<dbReference type="InterPro" id="IPR005312">
    <property type="entry name" value="DUF1759"/>
</dbReference>
<dbReference type="PANTHER" id="PTHR47331">
    <property type="entry name" value="PHD-TYPE DOMAIN-CONTAINING PROTEIN"/>
    <property type="match status" value="1"/>
</dbReference>